<sequence length="297" mass="32931">MISLLDSRWDRTHVTTRQTRLDASSGGASTIPIIAQGQQPFQELVRGEDQTNSSAPSALRMRAKPLRTYGKRSTTRENSPREPSPKKRRISTEETSLKKQNFKSDDTESPTGGKDSTEPTASDRNSPNDVVKKGSILNFFKPVSSSSSTVAPSPKSDEPQPESTPPSSPPQPPRIKKRRKPRILRFGGSSLTTISNEETESDVQDDEEVKGNREDGKARARSPLKEQHTTNTTATKPKKPKPQTVQTTLNISSQAPFSECKVCNTVWNPLYPDDVKYHTKQHAAVLRARKKKESEAL</sequence>
<evidence type="ECO:0000313" key="2">
    <source>
        <dbReference type="Proteomes" id="UP000830768"/>
    </source>
</evidence>
<dbReference type="EMBL" id="CP090038">
    <property type="protein sequence ID" value="UPL01450.1"/>
    <property type="molecule type" value="Genomic_DNA"/>
</dbReference>
<protein>
    <submittedName>
        <fullName evidence="1">Uncharacterized protein</fullName>
    </submittedName>
</protein>
<reference evidence="1" key="1">
    <citation type="submission" date="2021-11" db="EMBL/GenBank/DDBJ databases">
        <title>Fusarium solani-melongenae Genome sequencing and assembly.</title>
        <authorList>
            <person name="Xie S."/>
            <person name="Huang L."/>
            <person name="Zhang X."/>
        </authorList>
    </citation>
    <scope>NUCLEOTIDE SEQUENCE</scope>
    <source>
        <strain evidence="1">CRI 24-3</strain>
    </source>
</reference>
<dbReference type="Proteomes" id="UP000830768">
    <property type="component" value="Chromosome 10"/>
</dbReference>
<evidence type="ECO:0000313" key="1">
    <source>
        <dbReference type="EMBL" id="UPL01450.1"/>
    </source>
</evidence>
<proteinExistence type="predicted"/>
<keyword evidence="2" id="KW-1185">Reference proteome</keyword>
<gene>
    <name evidence="1" type="ORF">LCI18_012384</name>
</gene>
<name>A0ACD3ZJI3_FUSSC</name>
<accession>A0ACD3ZJI3</accession>
<organism evidence="1 2">
    <name type="scientific">Fusarium solani subsp. cucurbitae</name>
    <name type="common">Neocosmosporum cucurbitae</name>
    <dbReference type="NCBI Taxonomy" id="2747967"/>
    <lineage>
        <taxon>Eukaryota</taxon>
        <taxon>Fungi</taxon>
        <taxon>Dikarya</taxon>
        <taxon>Ascomycota</taxon>
        <taxon>Pezizomycotina</taxon>
        <taxon>Sordariomycetes</taxon>
        <taxon>Hypocreomycetidae</taxon>
        <taxon>Hypocreales</taxon>
        <taxon>Nectriaceae</taxon>
        <taxon>Fusarium</taxon>
        <taxon>Fusarium solani species complex</taxon>
    </lineage>
</organism>